<keyword evidence="5" id="KW-1185">Reference proteome</keyword>
<dbReference type="AlphaFoldDB" id="A0A9W7GN68"/>
<evidence type="ECO:0000256" key="3">
    <source>
        <dbReference type="SAM" id="SignalP"/>
    </source>
</evidence>
<evidence type="ECO:0000313" key="5">
    <source>
        <dbReference type="Proteomes" id="UP001165065"/>
    </source>
</evidence>
<feature type="chain" id="PRO_5040951460" evidence="3">
    <location>
        <begin position="23"/>
        <end position="456"/>
    </location>
</feature>
<evidence type="ECO:0000256" key="2">
    <source>
        <dbReference type="ARBA" id="ARBA00022801"/>
    </source>
</evidence>
<dbReference type="GO" id="GO:0004531">
    <property type="term" value="F:deoxyribonuclease II activity"/>
    <property type="evidence" value="ECO:0007669"/>
    <property type="project" value="InterPro"/>
</dbReference>
<dbReference type="EMBL" id="BRYA01000425">
    <property type="protein sequence ID" value="GMI48757.1"/>
    <property type="molecule type" value="Genomic_DNA"/>
</dbReference>
<protein>
    <submittedName>
        <fullName evidence="4">Uncharacterized protein</fullName>
    </submittedName>
</protein>
<gene>
    <name evidence="4" type="ORF">TrCOL_g11155</name>
</gene>
<dbReference type="OrthoDB" id="187928at2759"/>
<dbReference type="PANTHER" id="PTHR10858:SF23">
    <property type="entry name" value="DEOXYRIBONUCLEASE II"/>
    <property type="match status" value="1"/>
</dbReference>
<comment type="caution">
    <text evidence="4">The sequence shown here is derived from an EMBL/GenBank/DDBJ whole genome shotgun (WGS) entry which is preliminary data.</text>
</comment>
<comment type="similarity">
    <text evidence="1">Belongs to the DNase II family.</text>
</comment>
<accession>A0A9W7GN68</accession>
<proteinExistence type="inferred from homology"/>
<dbReference type="InterPro" id="IPR004947">
    <property type="entry name" value="DNase_II"/>
</dbReference>
<name>A0A9W7GN68_9STRA</name>
<sequence>MFNLKAPVFLLILFSVFGIVSSEISCRDFEDKEIDWWNGYKMTAGAKDLRAPGYTMAYWDVNSGTWWSWEEIAANETSREASTALFHTTMQLPYYGNANHASVGYIVYNDQWCQCPKGVECFEHRSYDGSLCPTAYEYVDSRSGETRVKCNCNAMGFPTPKDSSGKPYAHAKGFLIFDEAGGIWVTHSVPGFPLGRSNYGRVGWSWFKLGPGQHFSCVSLSPEGVEDVAKHLANSYVLPQEDSSEVPRSLKDQYKNAAKLAAIDEAEGFEKGYESIRGSLSTSLKTKNGTDLMVISKEGGKDVQYDLWEDLVAPGIESDIFTETWCVCSFEDRDSQEKKCQEDGRLICDAEGQEDPEKDRPYCCQKSVCDRKHKVQQILQLDFSGYYEKNDRLINSIETHAKWAMGQSSEDPWVCFGDINRQPSQRWRGGGALCMRDEDSHKVVSKFVKEVDECED</sequence>
<keyword evidence="2" id="KW-0378">Hydrolase</keyword>
<dbReference type="Pfam" id="PF03265">
    <property type="entry name" value="DNase_II"/>
    <property type="match status" value="2"/>
</dbReference>
<reference evidence="5" key="1">
    <citation type="journal article" date="2023" name="Commun. Biol.">
        <title>Genome analysis of Parmales, the sister group of diatoms, reveals the evolutionary specialization of diatoms from phago-mixotrophs to photoautotrophs.</title>
        <authorList>
            <person name="Ban H."/>
            <person name="Sato S."/>
            <person name="Yoshikawa S."/>
            <person name="Yamada K."/>
            <person name="Nakamura Y."/>
            <person name="Ichinomiya M."/>
            <person name="Sato N."/>
            <person name="Blanc-Mathieu R."/>
            <person name="Endo H."/>
            <person name="Kuwata A."/>
            <person name="Ogata H."/>
        </authorList>
    </citation>
    <scope>NUCLEOTIDE SEQUENCE [LARGE SCALE GENOMIC DNA]</scope>
</reference>
<evidence type="ECO:0000256" key="1">
    <source>
        <dbReference type="ARBA" id="ARBA00007527"/>
    </source>
</evidence>
<dbReference type="PANTHER" id="PTHR10858">
    <property type="entry name" value="DEOXYRIBONUCLEASE II"/>
    <property type="match status" value="1"/>
</dbReference>
<feature type="signal peptide" evidence="3">
    <location>
        <begin position="1"/>
        <end position="22"/>
    </location>
</feature>
<keyword evidence="3" id="KW-0732">Signal</keyword>
<dbReference type="Proteomes" id="UP001165065">
    <property type="component" value="Unassembled WGS sequence"/>
</dbReference>
<evidence type="ECO:0000313" key="4">
    <source>
        <dbReference type="EMBL" id="GMI48757.1"/>
    </source>
</evidence>
<organism evidence="4 5">
    <name type="scientific">Triparma columacea</name>
    <dbReference type="NCBI Taxonomy" id="722753"/>
    <lineage>
        <taxon>Eukaryota</taxon>
        <taxon>Sar</taxon>
        <taxon>Stramenopiles</taxon>
        <taxon>Ochrophyta</taxon>
        <taxon>Bolidophyceae</taxon>
        <taxon>Parmales</taxon>
        <taxon>Triparmaceae</taxon>
        <taxon>Triparma</taxon>
    </lineage>
</organism>